<sequence length="469" mass="51907">MTRWKSKARRAAAYSWAVRDARRAAKAGRTGIEQRQRDRLQKLLDFVRAHSPYLADLYRDLPSPLSDISQLPAVTKAQMMSHFDDWVTDPDVTQADVEAFIADPELVGHDYRGRYVVCTTSGATGTPAILMHDQRALMIYNVLGYVRSLPVSLLSPANMWALVRGRGRLAAVFVTGGHFLGSTMMARRHRTMPWRTGTQRLFSAMTPLDELVRQLNDFQPVVLGGYPSVLEALAEQKRSGSLRIQPVLLNAAGETLTTAARERIATAFGCRVSNYYGSSEAVGLTYECTAQQLHVNADWYIVEPVDDHGDPVPAGQLSHGVFVTNLANRVQPIIRYQLGDRVVTSAERCRCGSAFPRIEVTGRTDDTLSFPENGKVVEVIPLAIATVAEETPGVLSCQLIQTEPLKLMVRLAVKEQGTKPAVWEALRRRLAAYLSEQGATQVKIENAAQPPELHPLSGKFRQVYSQVGR</sequence>
<evidence type="ECO:0000313" key="2">
    <source>
        <dbReference type="EMBL" id="ORW15282.1"/>
    </source>
</evidence>
<accession>A0A0F5NBN8</accession>
<proteinExistence type="predicted"/>
<dbReference type="RefSeq" id="WP_046184211.1">
    <property type="nucleotide sequence ID" value="NZ_JACPNT010000024.1"/>
</dbReference>
<evidence type="ECO:0000313" key="3">
    <source>
        <dbReference type="Proteomes" id="UP000193781"/>
    </source>
</evidence>
<dbReference type="EMBL" id="LQPH01000173">
    <property type="protein sequence ID" value="ORW15282.1"/>
    <property type="molecule type" value="Genomic_DNA"/>
</dbReference>
<dbReference type="Gene3D" id="3.40.50.12780">
    <property type="entry name" value="N-terminal domain of ligase-like"/>
    <property type="match status" value="1"/>
</dbReference>
<name>A0A0F5NBN8_9MYCO</name>
<dbReference type="PANTHER" id="PTHR36932:SF1">
    <property type="entry name" value="CAPSULAR POLYSACCHARIDE BIOSYNTHESIS PROTEIN"/>
    <property type="match status" value="1"/>
</dbReference>
<dbReference type="InterPro" id="IPR042099">
    <property type="entry name" value="ANL_N_sf"/>
</dbReference>
<protein>
    <submittedName>
        <fullName evidence="2">CoF synthetase</fullName>
    </submittedName>
</protein>
<dbReference type="InterPro" id="IPR000873">
    <property type="entry name" value="AMP-dep_synth/lig_dom"/>
</dbReference>
<dbReference type="InterPro" id="IPR053158">
    <property type="entry name" value="CapK_Type1_Caps_Biosynth"/>
</dbReference>
<dbReference type="Pfam" id="PF00501">
    <property type="entry name" value="AMP-binding"/>
    <property type="match status" value="1"/>
</dbReference>
<comment type="caution">
    <text evidence="2">The sequence shown here is derived from an EMBL/GenBank/DDBJ whole genome shotgun (WGS) entry which is preliminary data.</text>
</comment>
<organism evidence="2 3">
    <name type="scientific">Mycobacterium nebraskense</name>
    <dbReference type="NCBI Taxonomy" id="244292"/>
    <lineage>
        <taxon>Bacteria</taxon>
        <taxon>Bacillati</taxon>
        <taxon>Actinomycetota</taxon>
        <taxon>Actinomycetes</taxon>
        <taxon>Mycobacteriales</taxon>
        <taxon>Mycobacteriaceae</taxon>
        <taxon>Mycobacterium</taxon>
    </lineage>
</organism>
<dbReference type="STRING" id="244292.ABW17_14960"/>
<dbReference type="OrthoDB" id="580775at2"/>
<dbReference type="AlphaFoldDB" id="A0A0F5NBN8"/>
<dbReference type="SUPFAM" id="SSF56801">
    <property type="entry name" value="Acetyl-CoA synthetase-like"/>
    <property type="match status" value="1"/>
</dbReference>
<gene>
    <name evidence="2" type="ORF">AWC17_17765</name>
</gene>
<evidence type="ECO:0000259" key="1">
    <source>
        <dbReference type="Pfam" id="PF00501"/>
    </source>
</evidence>
<dbReference type="PANTHER" id="PTHR36932">
    <property type="entry name" value="CAPSULAR POLYSACCHARIDE BIOSYNTHESIS PROTEIN"/>
    <property type="match status" value="1"/>
</dbReference>
<feature type="domain" description="AMP-dependent synthetase/ligase" evidence="1">
    <location>
        <begin position="78"/>
        <end position="292"/>
    </location>
</feature>
<dbReference type="Proteomes" id="UP000193781">
    <property type="component" value="Unassembled WGS sequence"/>
</dbReference>
<reference evidence="2 3" key="1">
    <citation type="submission" date="2016-01" db="EMBL/GenBank/DDBJ databases">
        <title>The new phylogeny of the genus Mycobacterium.</title>
        <authorList>
            <person name="Tarcisio F."/>
            <person name="Conor M."/>
            <person name="Antonella G."/>
            <person name="Elisabetta G."/>
            <person name="Giulia F.S."/>
            <person name="Sara T."/>
            <person name="Anna F."/>
            <person name="Clotilde B."/>
            <person name="Roberto B."/>
            <person name="Veronica D.S."/>
            <person name="Fabio R."/>
            <person name="Monica P."/>
            <person name="Olivier J."/>
            <person name="Enrico T."/>
            <person name="Nicola S."/>
        </authorList>
    </citation>
    <scope>NUCLEOTIDE SEQUENCE [LARGE SCALE GENOMIC DNA]</scope>
    <source>
        <strain evidence="2 3">DSM 44803</strain>
    </source>
</reference>
<keyword evidence="3" id="KW-1185">Reference proteome</keyword>